<dbReference type="InterPro" id="IPR009081">
    <property type="entry name" value="PP-bd_ACP"/>
</dbReference>
<protein>
    <recommendedName>
        <fullName evidence="3">Carrier domain-containing protein</fullName>
    </recommendedName>
</protein>
<dbReference type="GO" id="GO:0017000">
    <property type="term" value="P:antibiotic biosynthetic process"/>
    <property type="evidence" value="ECO:0007669"/>
    <property type="project" value="UniProtKB-ARBA"/>
</dbReference>
<dbReference type="Gene3D" id="1.10.1200.10">
    <property type="entry name" value="ACP-like"/>
    <property type="match status" value="1"/>
</dbReference>
<evidence type="ECO:0000313" key="4">
    <source>
        <dbReference type="EMBL" id="GHE93651.1"/>
    </source>
</evidence>
<dbReference type="SMART" id="SM00823">
    <property type="entry name" value="PKS_PP"/>
    <property type="match status" value="1"/>
</dbReference>
<reference evidence="4" key="1">
    <citation type="journal article" date="2014" name="Int. J. Syst. Evol. Microbiol.">
        <title>Complete genome sequence of Corynebacterium casei LMG S-19264T (=DSM 44701T), isolated from a smear-ripened cheese.</title>
        <authorList>
            <consortium name="US DOE Joint Genome Institute (JGI-PGF)"/>
            <person name="Walter F."/>
            <person name="Albersmeier A."/>
            <person name="Kalinowski J."/>
            <person name="Ruckert C."/>
        </authorList>
    </citation>
    <scope>NUCLEOTIDE SEQUENCE</scope>
    <source>
        <strain evidence="4">JCM 4477</strain>
    </source>
</reference>
<evidence type="ECO:0000313" key="5">
    <source>
        <dbReference type="Proteomes" id="UP000630718"/>
    </source>
</evidence>
<dbReference type="GO" id="GO:0031177">
    <property type="term" value="F:phosphopantetheine binding"/>
    <property type="evidence" value="ECO:0007669"/>
    <property type="project" value="InterPro"/>
</dbReference>
<comment type="caution">
    <text evidence="4">The sequence shown here is derived from an EMBL/GenBank/DDBJ whole genome shotgun (WGS) entry which is preliminary data.</text>
</comment>
<proteinExistence type="predicted"/>
<dbReference type="PROSITE" id="PS00012">
    <property type="entry name" value="PHOSPHOPANTETHEINE"/>
    <property type="match status" value="1"/>
</dbReference>
<name>A0A919A977_9ACTN</name>
<accession>A0A919A977</accession>
<dbReference type="RefSeq" id="WP_190203491.1">
    <property type="nucleotide sequence ID" value="NZ_BNBI01000003.1"/>
</dbReference>
<gene>
    <name evidence="4" type="ORF">GCM10018772_16800</name>
</gene>
<dbReference type="Pfam" id="PF00550">
    <property type="entry name" value="PP-binding"/>
    <property type="match status" value="1"/>
</dbReference>
<sequence>MYEWLRDTLVERLKLPADAVRPDAPAEAAGLDSLAVTELVMIAQEELGLDADEDELAGLGTIGEVAAYLESRRQPAAR</sequence>
<feature type="domain" description="Carrier" evidence="3">
    <location>
        <begin position="1"/>
        <end position="73"/>
    </location>
</feature>
<dbReference type="InterPro" id="IPR020806">
    <property type="entry name" value="PKS_PP-bd"/>
</dbReference>
<dbReference type="SUPFAM" id="SSF47336">
    <property type="entry name" value="ACP-like"/>
    <property type="match status" value="1"/>
</dbReference>
<dbReference type="PROSITE" id="PS50075">
    <property type="entry name" value="CARRIER"/>
    <property type="match status" value="1"/>
</dbReference>
<dbReference type="Proteomes" id="UP000630718">
    <property type="component" value="Unassembled WGS sequence"/>
</dbReference>
<dbReference type="EMBL" id="BNBI01000003">
    <property type="protein sequence ID" value="GHE93651.1"/>
    <property type="molecule type" value="Genomic_DNA"/>
</dbReference>
<evidence type="ECO:0000256" key="2">
    <source>
        <dbReference type="ARBA" id="ARBA00022553"/>
    </source>
</evidence>
<dbReference type="AlphaFoldDB" id="A0A919A977"/>
<evidence type="ECO:0000256" key="1">
    <source>
        <dbReference type="ARBA" id="ARBA00022450"/>
    </source>
</evidence>
<reference evidence="4" key="2">
    <citation type="submission" date="2020-09" db="EMBL/GenBank/DDBJ databases">
        <authorList>
            <person name="Sun Q."/>
            <person name="Ohkuma M."/>
        </authorList>
    </citation>
    <scope>NUCLEOTIDE SEQUENCE</scope>
    <source>
        <strain evidence="4">JCM 4477</strain>
    </source>
</reference>
<keyword evidence="2" id="KW-0597">Phosphoprotein</keyword>
<keyword evidence="1" id="KW-0596">Phosphopantetheine</keyword>
<keyword evidence="5" id="KW-1185">Reference proteome</keyword>
<organism evidence="4 5">
    <name type="scientific">Streptomyces fumanus</name>
    <dbReference type="NCBI Taxonomy" id="67302"/>
    <lineage>
        <taxon>Bacteria</taxon>
        <taxon>Bacillati</taxon>
        <taxon>Actinomycetota</taxon>
        <taxon>Actinomycetes</taxon>
        <taxon>Kitasatosporales</taxon>
        <taxon>Streptomycetaceae</taxon>
        <taxon>Streptomyces</taxon>
    </lineage>
</organism>
<dbReference type="InterPro" id="IPR006162">
    <property type="entry name" value="Ppantetheine_attach_site"/>
</dbReference>
<dbReference type="InterPro" id="IPR036736">
    <property type="entry name" value="ACP-like_sf"/>
</dbReference>
<evidence type="ECO:0000259" key="3">
    <source>
        <dbReference type="PROSITE" id="PS50075"/>
    </source>
</evidence>